<feature type="region of interest" description="Disordered" evidence="1">
    <location>
        <begin position="1"/>
        <end position="29"/>
    </location>
</feature>
<evidence type="ECO:0000256" key="2">
    <source>
        <dbReference type="SAM" id="Phobius"/>
    </source>
</evidence>
<feature type="region of interest" description="Disordered" evidence="1">
    <location>
        <begin position="65"/>
        <end position="94"/>
    </location>
</feature>
<dbReference type="EMBL" id="CAIIXF020000007">
    <property type="protein sequence ID" value="CAH1788985.1"/>
    <property type="molecule type" value="Genomic_DNA"/>
</dbReference>
<feature type="transmembrane region" description="Helical" evidence="2">
    <location>
        <begin position="37"/>
        <end position="59"/>
    </location>
</feature>
<keyword evidence="2" id="KW-0812">Transmembrane</keyword>
<dbReference type="Proteomes" id="UP000749559">
    <property type="component" value="Unassembled WGS sequence"/>
</dbReference>
<name>A0A8J1UF20_OWEFU</name>
<evidence type="ECO:0000313" key="3">
    <source>
        <dbReference type="EMBL" id="CAH1788985.1"/>
    </source>
</evidence>
<gene>
    <name evidence="3" type="ORF">OFUS_LOCUS14424</name>
</gene>
<protein>
    <submittedName>
        <fullName evidence="3">Uncharacterized protein</fullName>
    </submittedName>
</protein>
<organism evidence="3 4">
    <name type="scientific">Owenia fusiformis</name>
    <name type="common">Polychaete worm</name>
    <dbReference type="NCBI Taxonomy" id="6347"/>
    <lineage>
        <taxon>Eukaryota</taxon>
        <taxon>Metazoa</taxon>
        <taxon>Spiralia</taxon>
        <taxon>Lophotrochozoa</taxon>
        <taxon>Annelida</taxon>
        <taxon>Polychaeta</taxon>
        <taxon>Sedentaria</taxon>
        <taxon>Canalipalpata</taxon>
        <taxon>Sabellida</taxon>
        <taxon>Oweniida</taxon>
        <taxon>Oweniidae</taxon>
        <taxon>Owenia</taxon>
    </lineage>
</organism>
<dbReference type="AlphaFoldDB" id="A0A8J1UF20"/>
<keyword evidence="2" id="KW-1133">Transmembrane helix</keyword>
<sequence length="111" mass="12344">MEANKNLTLDLGLPSTVSPAPTTNSTPIDPAKEHEELVLNIVIPIFVIIAFIATLFMVFHWPSKQADPESSGNLELKPMQGKAKEGRKKRKRYGSINEACDEELEIVQEVK</sequence>
<keyword evidence="4" id="KW-1185">Reference proteome</keyword>
<evidence type="ECO:0000256" key="1">
    <source>
        <dbReference type="SAM" id="MobiDB-lite"/>
    </source>
</evidence>
<accession>A0A8J1UF20</accession>
<keyword evidence="2" id="KW-0472">Membrane</keyword>
<evidence type="ECO:0000313" key="4">
    <source>
        <dbReference type="Proteomes" id="UP000749559"/>
    </source>
</evidence>
<proteinExistence type="predicted"/>
<feature type="compositionally biased region" description="Polar residues" evidence="1">
    <location>
        <begin position="15"/>
        <end position="27"/>
    </location>
</feature>
<reference evidence="3" key="1">
    <citation type="submission" date="2022-03" db="EMBL/GenBank/DDBJ databases">
        <authorList>
            <person name="Martin C."/>
        </authorList>
    </citation>
    <scope>NUCLEOTIDE SEQUENCE</scope>
</reference>
<comment type="caution">
    <text evidence="3">The sequence shown here is derived from an EMBL/GenBank/DDBJ whole genome shotgun (WGS) entry which is preliminary data.</text>
</comment>